<comment type="caution">
    <text evidence="12">The sequence shown here is derived from an EMBL/GenBank/DDBJ whole genome shotgun (WGS) entry which is preliminary data.</text>
</comment>
<feature type="compositionally biased region" description="Polar residues" evidence="11">
    <location>
        <begin position="308"/>
        <end position="324"/>
    </location>
</feature>
<reference evidence="12" key="1">
    <citation type="submission" date="2021-01" db="EMBL/GenBank/DDBJ databases">
        <authorList>
            <person name="Kaushik A."/>
        </authorList>
    </citation>
    <scope>NUCLEOTIDE SEQUENCE</scope>
    <source>
        <strain evidence="12">AG2-2IIIB</strain>
    </source>
</reference>
<feature type="transmembrane region" description="Helical" evidence="10">
    <location>
        <begin position="692"/>
        <end position="715"/>
    </location>
</feature>
<feature type="region of interest" description="Disordered" evidence="11">
    <location>
        <begin position="936"/>
        <end position="975"/>
    </location>
</feature>
<comment type="subcellular location">
    <subcellularLocation>
        <location evidence="1">Membrane</location>
        <topology evidence="1">Multi-pass membrane protein</topology>
    </subcellularLocation>
</comment>
<dbReference type="Proteomes" id="UP000663843">
    <property type="component" value="Unassembled WGS sequence"/>
</dbReference>
<feature type="region of interest" description="Disordered" evidence="11">
    <location>
        <begin position="308"/>
        <end position="329"/>
    </location>
</feature>
<feature type="transmembrane region" description="Helical" evidence="10">
    <location>
        <begin position="860"/>
        <end position="883"/>
    </location>
</feature>
<feature type="transmembrane region" description="Helical" evidence="10">
    <location>
        <begin position="78"/>
        <end position="98"/>
    </location>
</feature>
<dbReference type="GO" id="GO:0030007">
    <property type="term" value="P:intracellular potassium ion homeostasis"/>
    <property type="evidence" value="ECO:0007669"/>
    <property type="project" value="UniProtKB-UniRule"/>
</dbReference>
<dbReference type="Pfam" id="PF02386">
    <property type="entry name" value="TrkH"/>
    <property type="match status" value="1"/>
</dbReference>
<dbReference type="InterPro" id="IPR051143">
    <property type="entry name" value="TrkH_K-transport"/>
</dbReference>
<evidence type="ECO:0000256" key="6">
    <source>
        <dbReference type="ARBA" id="ARBA00022958"/>
    </source>
</evidence>
<feature type="compositionally biased region" description="Polar residues" evidence="11">
    <location>
        <begin position="454"/>
        <end position="467"/>
    </location>
</feature>
<dbReference type="PANTHER" id="PTHR31064">
    <property type="entry name" value="POTASSIUM TRANSPORT PROTEIN DDB_G0292412-RELATED"/>
    <property type="match status" value="1"/>
</dbReference>
<feature type="transmembrane region" description="Helical" evidence="10">
    <location>
        <begin position="20"/>
        <end position="39"/>
    </location>
</feature>
<feature type="transmembrane region" description="Helical" evidence="10">
    <location>
        <begin position="646"/>
        <end position="671"/>
    </location>
</feature>
<feature type="region of interest" description="Disordered" evidence="11">
    <location>
        <begin position="137"/>
        <end position="161"/>
    </location>
</feature>
<keyword evidence="9 10" id="KW-0472">Membrane</keyword>
<dbReference type="InterPro" id="IPR003445">
    <property type="entry name" value="Cat_transpt"/>
</dbReference>
<accession>A0A8H3CYJ6</accession>
<feature type="compositionally biased region" description="Polar residues" evidence="11">
    <location>
        <begin position="179"/>
        <end position="195"/>
    </location>
</feature>
<keyword evidence="6 10" id="KW-0630">Potassium</keyword>
<evidence type="ECO:0000256" key="11">
    <source>
        <dbReference type="SAM" id="MobiDB-lite"/>
    </source>
</evidence>
<protein>
    <recommendedName>
        <fullName evidence="10">Potassium transport protein</fullName>
    </recommendedName>
</protein>
<evidence type="ECO:0000256" key="10">
    <source>
        <dbReference type="PIRNR" id="PIRNR002450"/>
    </source>
</evidence>
<proteinExistence type="inferred from homology"/>
<evidence type="ECO:0000256" key="2">
    <source>
        <dbReference type="ARBA" id="ARBA00009137"/>
    </source>
</evidence>
<keyword evidence="5 10" id="KW-0812">Transmembrane</keyword>
<dbReference type="PANTHER" id="PTHR31064:SF30">
    <property type="entry name" value="HIGH-AFFINITY POTASSIUM TRANSPORT PROTEIN-RELATED"/>
    <property type="match status" value="1"/>
</dbReference>
<dbReference type="EMBL" id="CAJMWT010005413">
    <property type="protein sequence ID" value="CAE6505900.1"/>
    <property type="molecule type" value="Genomic_DNA"/>
</dbReference>
<dbReference type="NCBIfam" id="TIGR00934">
    <property type="entry name" value="2a38euk"/>
    <property type="match status" value="1"/>
</dbReference>
<feature type="region of interest" description="Disordered" evidence="11">
    <location>
        <begin position="175"/>
        <end position="209"/>
    </location>
</feature>
<evidence type="ECO:0000313" key="13">
    <source>
        <dbReference type="Proteomes" id="UP000663843"/>
    </source>
</evidence>
<dbReference type="GO" id="GO:1990573">
    <property type="term" value="P:potassium ion import across plasma membrane"/>
    <property type="evidence" value="ECO:0007669"/>
    <property type="project" value="TreeGrafter"/>
</dbReference>
<keyword evidence="8 10" id="KW-0406">Ion transport</keyword>
<evidence type="ECO:0000256" key="1">
    <source>
        <dbReference type="ARBA" id="ARBA00004141"/>
    </source>
</evidence>
<evidence type="ECO:0000313" key="12">
    <source>
        <dbReference type="EMBL" id="CAE6505900.1"/>
    </source>
</evidence>
<dbReference type="InterPro" id="IPR015958">
    <property type="entry name" value="Trk1_fungi"/>
</dbReference>
<evidence type="ECO:0000256" key="5">
    <source>
        <dbReference type="ARBA" id="ARBA00022692"/>
    </source>
</evidence>
<comment type="similarity">
    <text evidence="2 10">Belongs to the TrkH potassium transport family.</text>
</comment>
<feature type="region of interest" description="Disordered" evidence="11">
    <location>
        <begin position="387"/>
        <end position="469"/>
    </location>
</feature>
<feature type="region of interest" description="Disordered" evidence="11">
    <location>
        <begin position="270"/>
        <end position="296"/>
    </location>
</feature>
<dbReference type="PIRSF" id="PIRSF002450">
    <property type="entry name" value="K+_transpter_TRK"/>
    <property type="match status" value="1"/>
</dbReference>
<dbReference type="InterPro" id="IPR004773">
    <property type="entry name" value="K/Na_transp_Trk1/HKT1"/>
</dbReference>
<organism evidence="12 13">
    <name type="scientific">Rhizoctonia solani</name>
    <dbReference type="NCBI Taxonomy" id="456999"/>
    <lineage>
        <taxon>Eukaryota</taxon>
        <taxon>Fungi</taxon>
        <taxon>Dikarya</taxon>
        <taxon>Basidiomycota</taxon>
        <taxon>Agaricomycotina</taxon>
        <taxon>Agaricomycetes</taxon>
        <taxon>Cantharellales</taxon>
        <taxon>Ceratobasidiaceae</taxon>
        <taxon>Rhizoctonia</taxon>
    </lineage>
</organism>
<evidence type="ECO:0000256" key="4">
    <source>
        <dbReference type="ARBA" id="ARBA00022538"/>
    </source>
</evidence>
<keyword evidence="4 10" id="KW-0633">Potassium transport</keyword>
<evidence type="ECO:0000256" key="3">
    <source>
        <dbReference type="ARBA" id="ARBA00022448"/>
    </source>
</evidence>
<feature type="transmembrane region" description="Helical" evidence="10">
    <location>
        <begin position="768"/>
        <end position="787"/>
    </location>
</feature>
<feature type="transmembrane region" description="Helical" evidence="10">
    <location>
        <begin position="831"/>
        <end position="848"/>
    </location>
</feature>
<name>A0A8H3CYJ6_9AGAM</name>
<sequence length="1017" mass="112128">MANVFRSAWASFYGSLNFFRLHVLFFTFTPLISATIFYAANGLYPVSFIDALFNCISAMTVTGLATVDLSQLTGFQQAILFVLMCIGNPVIMSWFIVYNRRRFFRKKLSHIIAEELKRERQGGIIAAMRERTLSISRSLSRDQRGTAQDPSPTDIHEKQYPRPGILKRLVNRVFPTASPDKSPTSTLSGAATPSSDRARRKNGFAQRLRTDMIRRTEAEPQRVDPMGGIGGVMVDDMGGKGKGREFGGQHYNEKVDQFPHGGEVHHIATESSGSRTRYDGASSPNPSLHRTGSVRSTEADAVMDDNTSTGQTLVMPSRHSNGTIPTPHRPEYDVVPNYGREADHASVSFSGHERQASEAITLREPGAGIGEFPRTQTIEFVNTPHVRGRAGTRRQSAGVNSERERERARFRNFSLGGSSNAAPAGSDAGDTNSGHIGAGASSVGHGYMSARGRASSTGRQRMGSVSTAYFPRTATGRSYGTTRMNLPAQVPSHQSGFGGFPMPHELAGRAIKRYFPQTMTLTRTLTMGSGGGEPREVPYITFDAIVGRNSQFHDLSQDEQEELGGVEYRALGALLWIVAAYHLGIQLFGFIFFAPYSSMPRWAPIFREQQHRFVPPTWFSAFQAVSAYTNTGMSLIDQSMVPFQTAYPMIIITFFMILAGNTAFPICWLLSKIVGKRTHETLSFLLDHPRRCFIYLFPSHQTWLLLIVLLTMIITDWVSFMVLDIGNDVLEAIPVGTRIAIGLLQASAVRAAGFATVSISALAPAVKVLYVTMMYVAVYPIALSVRATNVYEERSLGVYLDDEQADEEEPNKPSNVHAWGTYLAWHARRQLSFDMWWLAVALWLVCIIERSEIMNPESESWFDIFTIIFELVSAYGTVGLSLGLPTANYSFSGALRPLSKLVICIVMLRGRHRGLPHAIDRAVVLPWELTKRQGEDRTHDGFDTLANRQSMGSEPGPSYEVHSTGRAPTTLHGTGVDLKHRTNTILSPVHEALTPVTSIAGTPRATFSAFVPVAGAN</sequence>
<keyword evidence="7 10" id="KW-1133">Transmembrane helix</keyword>
<keyword evidence="3 10" id="KW-0813">Transport</keyword>
<dbReference type="AlphaFoldDB" id="A0A8H3CYJ6"/>
<dbReference type="GO" id="GO:0140107">
    <property type="term" value="F:high-affinity potassium ion transmembrane transporter activity"/>
    <property type="evidence" value="ECO:0007669"/>
    <property type="project" value="TreeGrafter"/>
</dbReference>
<evidence type="ECO:0000256" key="8">
    <source>
        <dbReference type="ARBA" id="ARBA00023065"/>
    </source>
</evidence>
<dbReference type="GO" id="GO:0005886">
    <property type="term" value="C:plasma membrane"/>
    <property type="evidence" value="ECO:0007669"/>
    <property type="project" value="InterPro"/>
</dbReference>
<gene>
    <name evidence="12" type="ORF">RDB_LOCUS145498</name>
</gene>
<evidence type="ECO:0000256" key="7">
    <source>
        <dbReference type="ARBA" id="ARBA00022989"/>
    </source>
</evidence>
<feature type="compositionally biased region" description="Polar residues" evidence="11">
    <location>
        <begin position="282"/>
        <end position="296"/>
    </location>
</feature>
<feature type="transmembrane region" description="Helical" evidence="10">
    <location>
        <begin position="573"/>
        <end position="594"/>
    </location>
</feature>
<evidence type="ECO:0000256" key="9">
    <source>
        <dbReference type="ARBA" id="ARBA00023136"/>
    </source>
</evidence>